<name>A0ABQ6DVQ9_9GAMM</name>
<sequence>MGLLPFIICLWLFKLIGNDPEQLFNPQQAFQFYSVIILTFLAGTLWRKESNTIYSSAQIISNLFCLYAYIWLFMPLFYTLIFLPLGYVGLLATEYLLLQDRKTVTTSQYFIMRLTLTTAVVVLHAIALLAWF</sequence>
<dbReference type="Pfam" id="PF11911">
    <property type="entry name" value="DUF3429"/>
    <property type="match status" value="1"/>
</dbReference>
<dbReference type="Proteomes" id="UP001157353">
    <property type="component" value="Unassembled WGS sequence"/>
</dbReference>
<evidence type="ECO:0000313" key="2">
    <source>
        <dbReference type="EMBL" id="GLS89181.1"/>
    </source>
</evidence>
<organism evidence="2 3">
    <name type="scientific">Psychromonas marina</name>
    <dbReference type="NCBI Taxonomy" id="88364"/>
    <lineage>
        <taxon>Bacteria</taxon>
        <taxon>Pseudomonadati</taxon>
        <taxon>Pseudomonadota</taxon>
        <taxon>Gammaproteobacteria</taxon>
        <taxon>Alteromonadales</taxon>
        <taxon>Psychromonadaceae</taxon>
        <taxon>Psychromonas</taxon>
    </lineage>
</organism>
<evidence type="ECO:0000313" key="3">
    <source>
        <dbReference type="Proteomes" id="UP001157353"/>
    </source>
</evidence>
<feature type="transmembrane region" description="Helical" evidence="1">
    <location>
        <begin position="76"/>
        <end position="98"/>
    </location>
</feature>
<gene>
    <name evidence="2" type="ORF">GCM10007916_02480</name>
</gene>
<evidence type="ECO:0008006" key="4">
    <source>
        <dbReference type="Google" id="ProtNLM"/>
    </source>
</evidence>
<feature type="transmembrane region" description="Helical" evidence="1">
    <location>
        <begin position="110"/>
        <end position="131"/>
    </location>
</feature>
<keyword evidence="1" id="KW-0812">Transmembrane</keyword>
<keyword evidence="3" id="KW-1185">Reference proteome</keyword>
<feature type="transmembrane region" description="Helical" evidence="1">
    <location>
        <begin position="28"/>
        <end position="46"/>
    </location>
</feature>
<keyword evidence="1" id="KW-0472">Membrane</keyword>
<accession>A0ABQ6DVQ9</accession>
<dbReference type="EMBL" id="BSPQ01000001">
    <property type="protein sequence ID" value="GLS89181.1"/>
    <property type="molecule type" value="Genomic_DNA"/>
</dbReference>
<reference evidence="3" key="1">
    <citation type="journal article" date="2019" name="Int. J. Syst. Evol. Microbiol.">
        <title>The Global Catalogue of Microorganisms (GCM) 10K type strain sequencing project: providing services to taxonomists for standard genome sequencing and annotation.</title>
        <authorList>
            <consortium name="The Broad Institute Genomics Platform"/>
            <consortium name="The Broad Institute Genome Sequencing Center for Infectious Disease"/>
            <person name="Wu L."/>
            <person name="Ma J."/>
        </authorList>
    </citation>
    <scope>NUCLEOTIDE SEQUENCE [LARGE SCALE GENOMIC DNA]</scope>
    <source>
        <strain evidence="3">NBRC 103166</strain>
    </source>
</reference>
<protein>
    <recommendedName>
        <fullName evidence="4">DUF3429 domain-containing protein</fullName>
    </recommendedName>
</protein>
<dbReference type="InterPro" id="IPR021836">
    <property type="entry name" value="DUF3429"/>
</dbReference>
<comment type="caution">
    <text evidence="2">The sequence shown here is derived from an EMBL/GenBank/DDBJ whole genome shotgun (WGS) entry which is preliminary data.</text>
</comment>
<evidence type="ECO:0000256" key="1">
    <source>
        <dbReference type="SAM" id="Phobius"/>
    </source>
</evidence>
<proteinExistence type="predicted"/>
<keyword evidence="1" id="KW-1133">Transmembrane helix</keyword>